<dbReference type="EMBL" id="AP021875">
    <property type="protein sequence ID" value="BBO77173.1"/>
    <property type="molecule type" value="Genomic_DNA"/>
</dbReference>
<dbReference type="InterPro" id="IPR040372">
    <property type="entry name" value="YaeB-like"/>
</dbReference>
<dbReference type="RefSeq" id="WP_155305941.1">
    <property type="nucleotide sequence ID" value="NZ_AP021875.1"/>
</dbReference>
<dbReference type="NCBIfam" id="TIGR00104">
    <property type="entry name" value="tRNA_TsaA"/>
    <property type="match status" value="1"/>
</dbReference>
<reference evidence="4 5" key="1">
    <citation type="submission" date="2019-11" db="EMBL/GenBank/DDBJ databases">
        <title>Comparative genomics of hydrocarbon-degrading Desulfosarcina strains.</title>
        <authorList>
            <person name="Watanabe M."/>
            <person name="Kojima H."/>
            <person name="Fukui M."/>
        </authorList>
    </citation>
    <scope>NUCLEOTIDE SEQUENCE [LARGE SCALE GENOMIC DNA]</scope>
    <source>
        <strain evidence="4 5">PP31</strain>
    </source>
</reference>
<dbReference type="Pfam" id="PF18389">
    <property type="entry name" value="TrmO_C"/>
    <property type="match status" value="1"/>
</dbReference>
<dbReference type="GO" id="GO:0032259">
    <property type="term" value="P:methylation"/>
    <property type="evidence" value="ECO:0007669"/>
    <property type="project" value="UniProtKB-KW"/>
</dbReference>
<evidence type="ECO:0000259" key="3">
    <source>
        <dbReference type="PROSITE" id="PS51668"/>
    </source>
</evidence>
<dbReference type="Pfam" id="PF01980">
    <property type="entry name" value="TrmO_N"/>
    <property type="match status" value="1"/>
</dbReference>
<keyword evidence="4" id="KW-0808">Transferase</keyword>
<dbReference type="OrthoDB" id="9804309at2"/>
<proteinExistence type="inferred from homology"/>
<name>A0A5K7ZBN2_9BACT</name>
<dbReference type="AlphaFoldDB" id="A0A5K7ZBN2"/>
<evidence type="ECO:0000313" key="4">
    <source>
        <dbReference type="EMBL" id="BBO77173.1"/>
    </source>
</evidence>
<dbReference type="InterPro" id="IPR036414">
    <property type="entry name" value="YaeB_N_sf"/>
</dbReference>
<feature type="domain" description="TsaA-like" evidence="3">
    <location>
        <begin position="7"/>
        <end position="148"/>
    </location>
</feature>
<dbReference type="Gene3D" id="2.40.30.70">
    <property type="entry name" value="YaeB-like"/>
    <property type="match status" value="1"/>
</dbReference>
<comment type="similarity">
    <text evidence="2">Belongs to the tRNA methyltransferase O family.</text>
</comment>
<dbReference type="InterPro" id="IPR036413">
    <property type="entry name" value="YaeB-like_sf"/>
</dbReference>
<keyword evidence="4" id="KW-0489">Methyltransferase</keyword>
<dbReference type="PANTHER" id="PTHR12818">
    <property type="entry name" value="TRNA (ADENINE(37)-N6)-METHYLTRANSFERASE"/>
    <property type="match status" value="1"/>
</dbReference>
<dbReference type="KEGG" id="dwd:DSCW_45900"/>
<dbReference type="GO" id="GO:0089715">
    <property type="term" value="F:tRNA (L-threonylcarbamoyladenosine(37)-C2) methyltransferase activity"/>
    <property type="evidence" value="ECO:0007669"/>
    <property type="project" value="TreeGrafter"/>
</dbReference>
<gene>
    <name evidence="4" type="ORF">DSCW_45900</name>
</gene>
<dbReference type="FunFam" id="2.40.30.70:FF:000001">
    <property type="entry name" value="tRNA (N6-threonylcarbamoyladenosine(37)-N6)-methyltransferase TrmO"/>
    <property type="match status" value="1"/>
</dbReference>
<dbReference type="InterPro" id="IPR041369">
    <property type="entry name" value="TrmO_C"/>
</dbReference>
<keyword evidence="5" id="KW-1185">Reference proteome</keyword>
<dbReference type="InterPro" id="IPR023370">
    <property type="entry name" value="TrmO-like_N"/>
</dbReference>
<dbReference type="InterPro" id="IPR023368">
    <property type="entry name" value="UPF0066_cons_site"/>
</dbReference>
<organism evidence="4 5">
    <name type="scientific">Desulfosarcina widdelii</name>
    <dbReference type="NCBI Taxonomy" id="947919"/>
    <lineage>
        <taxon>Bacteria</taxon>
        <taxon>Pseudomonadati</taxon>
        <taxon>Thermodesulfobacteriota</taxon>
        <taxon>Desulfobacteria</taxon>
        <taxon>Desulfobacterales</taxon>
        <taxon>Desulfosarcinaceae</taxon>
        <taxon>Desulfosarcina</taxon>
    </lineage>
</organism>
<dbReference type="PANTHER" id="PTHR12818:SF0">
    <property type="entry name" value="TRNA (ADENINE(37)-N6)-METHYLTRANSFERASE"/>
    <property type="match status" value="1"/>
</dbReference>
<evidence type="ECO:0000256" key="2">
    <source>
        <dbReference type="ARBA" id="ARBA00033753"/>
    </source>
</evidence>
<dbReference type="SUPFAM" id="SSF118196">
    <property type="entry name" value="YaeB-like"/>
    <property type="match status" value="1"/>
</dbReference>
<accession>A0A5K7ZBN2</accession>
<dbReference type="Gene3D" id="3.30.2310.10">
    <property type="entry name" value="YaeB-like"/>
    <property type="match status" value="1"/>
</dbReference>
<protein>
    <submittedName>
        <fullName evidence="4">tRNA (N6-threonylcarbamoyladenosine(37)-N6)-methyltransferase TrmO</fullName>
    </submittedName>
</protein>
<dbReference type="Proteomes" id="UP000427769">
    <property type="component" value="Chromosome"/>
</dbReference>
<dbReference type="PROSITE" id="PS01318">
    <property type="entry name" value="TSAA_1"/>
    <property type="match status" value="1"/>
</dbReference>
<evidence type="ECO:0000313" key="5">
    <source>
        <dbReference type="Proteomes" id="UP000427769"/>
    </source>
</evidence>
<keyword evidence="1" id="KW-0949">S-adenosyl-L-methionine</keyword>
<dbReference type="PROSITE" id="PS51668">
    <property type="entry name" value="TSAA_2"/>
    <property type="match status" value="1"/>
</dbReference>
<evidence type="ECO:0000256" key="1">
    <source>
        <dbReference type="ARBA" id="ARBA00022691"/>
    </source>
</evidence>
<sequence length="239" mass="27074">MEPDFTYHPIGVIRSCFTEKFGIPRQPGLVTAARAMLEVFSPYDHDEAFRDLDEFSHLWVLFVFHGIPAGKWRPTVRPPRLGGNRRTGVFATRSGFRPNPIGMSAVSLEGIRRQNGKLLLELSGIDLLDQTPVLDIKPYLPYADAIPRACGGFADRPPKNDLPVAWCPTAKKALTELEKTHPGFEELLEQVLGADPRPAYVDQHTDREEFGLRLYNVNVRWRIDDREIIVQAIEIDTKD</sequence>
<dbReference type="CDD" id="cd09281">
    <property type="entry name" value="UPF0066"/>
    <property type="match status" value="1"/>
</dbReference>